<dbReference type="Gene3D" id="2.170.130.10">
    <property type="entry name" value="TonB-dependent receptor, plug domain"/>
    <property type="match status" value="1"/>
</dbReference>
<evidence type="ECO:0000259" key="1">
    <source>
        <dbReference type="Pfam" id="PF07715"/>
    </source>
</evidence>
<dbReference type="Pfam" id="PF07715">
    <property type="entry name" value="Plug"/>
    <property type="match status" value="1"/>
</dbReference>
<proteinExistence type="predicted"/>
<dbReference type="AlphaFoldDB" id="A0A382TLK3"/>
<dbReference type="SUPFAM" id="SSF56935">
    <property type="entry name" value="Porins"/>
    <property type="match status" value="1"/>
</dbReference>
<feature type="non-terminal residue" evidence="2">
    <location>
        <position position="1"/>
    </location>
</feature>
<gene>
    <name evidence="2" type="ORF">METZ01_LOCUS375195</name>
</gene>
<name>A0A382TLK3_9ZZZZ</name>
<reference evidence="2" key="1">
    <citation type="submission" date="2018-05" db="EMBL/GenBank/DDBJ databases">
        <authorList>
            <person name="Lanie J.A."/>
            <person name="Ng W.-L."/>
            <person name="Kazmierczak K.M."/>
            <person name="Andrzejewski T.M."/>
            <person name="Davidsen T.M."/>
            <person name="Wayne K.J."/>
            <person name="Tettelin H."/>
            <person name="Glass J.I."/>
            <person name="Rusch D."/>
            <person name="Podicherti R."/>
            <person name="Tsui H.-C.T."/>
            <person name="Winkler M.E."/>
        </authorList>
    </citation>
    <scope>NUCLEOTIDE SEQUENCE</scope>
</reference>
<protein>
    <recommendedName>
        <fullName evidence="1">TonB-dependent receptor plug domain-containing protein</fullName>
    </recommendedName>
</protein>
<organism evidence="2">
    <name type="scientific">marine metagenome</name>
    <dbReference type="NCBI Taxonomy" id="408172"/>
    <lineage>
        <taxon>unclassified sequences</taxon>
        <taxon>metagenomes</taxon>
        <taxon>ecological metagenomes</taxon>
    </lineage>
</organism>
<sequence>DPLYIVDGVLVDPSVSGSPLSDINADDIVSIDVVKGAAGASLYGSRAANGVVNITTNRGKGLARNVTNVKVRSEYGFNELRKDYPLRKSHYYRVAESSYTDANGVKVDSGDFIDRDGNFVDPRGKGLRIGDRYTGNWDADNPDEQDKATIFFADKPYKYISTGDILLDGSLQPILENGKPKGLRTLPGGNLINQMDQFFDPGSFLTNSATISRNTGATNFSLSFSNRVEDGVIEGLDGYGRQTFRLAVDHKIRPNLTASVSTYYGNVDRDDIYDGVGGSFFGMVFTGGDADLQARHAPVGT</sequence>
<evidence type="ECO:0000313" key="2">
    <source>
        <dbReference type="EMBL" id="SVD22341.1"/>
    </source>
</evidence>
<feature type="domain" description="TonB-dependent receptor plug" evidence="1">
    <location>
        <begin position="2"/>
        <end position="51"/>
    </location>
</feature>
<accession>A0A382TLK3</accession>
<feature type="non-terminal residue" evidence="2">
    <location>
        <position position="301"/>
    </location>
</feature>
<dbReference type="InterPro" id="IPR037066">
    <property type="entry name" value="Plug_dom_sf"/>
</dbReference>
<dbReference type="InterPro" id="IPR012910">
    <property type="entry name" value="Plug_dom"/>
</dbReference>
<dbReference type="EMBL" id="UINC01137165">
    <property type="protein sequence ID" value="SVD22341.1"/>
    <property type="molecule type" value="Genomic_DNA"/>
</dbReference>